<dbReference type="Proteomes" id="UP000002169">
    <property type="component" value="Chromosome 1"/>
</dbReference>
<organism evidence="3 4">
    <name type="scientific">Burkholderia orbicola (strain MC0-3)</name>
    <dbReference type="NCBI Taxonomy" id="406425"/>
    <lineage>
        <taxon>Bacteria</taxon>
        <taxon>Pseudomonadati</taxon>
        <taxon>Pseudomonadota</taxon>
        <taxon>Betaproteobacteria</taxon>
        <taxon>Burkholderiales</taxon>
        <taxon>Burkholderiaceae</taxon>
        <taxon>Burkholderia</taxon>
        <taxon>Burkholderia cepacia complex</taxon>
        <taxon>Burkholderia orbicola</taxon>
    </lineage>
</organism>
<gene>
    <name evidence="3" type="ordered locus">Bcenmc03_0009</name>
</gene>
<evidence type="ECO:0000259" key="1">
    <source>
        <dbReference type="Pfam" id="PF10592"/>
    </source>
</evidence>
<dbReference type="InterPro" id="IPR018891">
    <property type="entry name" value="AIPR_C"/>
</dbReference>
<proteinExistence type="predicted"/>
<dbReference type="Pfam" id="PF10592">
    <property type="entry name" value="AIPR"/>
    <property type="match status" value="1"/>
</dbReference>
<feature type="domain" description="Abortive phage infection protein C-terminal" evidence="1">
    <location>
        <begin position="237"/>
        <end position="554"/>
    </location>
</feature>
<reference evidence="4" key="1">
    <citation type="submission" date="2008-02" db="EMBL/GenBank/DDBJ databases">
        <title>Complete sequence of chromosome 1 of Burkholderia cenocepacia MC0-3.</title>
        <authorList>
            <person name="Copeland A."/>
            <person name="Lucas S."/>
            <person name="Lapidus A."/>
            <person name="Barry K."/>
            <person name="Bruce D."/>
            <person name="Goodwin L."/>
            <person name="Glavina del Rio T."/>
            <person name="Dalin E."/>
            <person name="Tice H."/>
            <person name="Pitluck S."/>
            <person name="Chain P."/>
            <person name="Malfatti S."/>
            <person name="Shin M."/>
            <person name="Vergez L."/>
            <person name="Schmutz J."/>
            <person name="Larimer F."/>
            <person name="Land M."/>
            <person name="Hauser L."/>
            <person name="Kyrpides N."/>
            <person name="Mikhailova N."/>
            <person name="Tiedje J."/>
            <person name="Richardson P."/>
        </authorList>
    </citation>
    <scope>NUCLEOTIDE SEQUENCE [LARGE SCALE GENOMIC DNA]</scope>
    <source>
        <strain evidence="4">MC0-3</strain>
    </source>
</reference>
<dbReference type="EMBL" id="CP000958">
    <property type="protein sequence ID" value="ACA89190.1"/>
    <property type="molecule type" value="Genomic_DNA"/>
</dbReference>
<dbReference type="RefSeq" id="WP_012327532.1">
    <property type="nucleotide sequence ID" value="NC_010508.1"/>
</dbReference>
<evidence type="ECO:0000259" key="2">
    <source>
        <dbReference type="Pfam" id="PF22879"/>
    </source>
</evidence>
<feature type="domain" description="Abortive infection phage resistance protein N-terminal" evidence="2">
    <location>
        <begin position="29"/>
        <end position="178"/>
    </location>
</feature>
<dbReference type="KEGG" id="bcm:Bcenmc03_0009"/>
<dbReference type="AlphaFoldDB" id="B1K1A2"/>
<protein>
    <recommendedName>
        <fullName evidence="5">Abortive phage infection protein</fullName>
    </recommendedName>
</protein>
<name>B1K1A2_BURO0</name>
<accession>B1K1A2</accession>
<evidence type="ECO:0000313" key="4">
    <source>
        <dbReference type="Proteomes" id="UP000002169"/>
    </source>
</evidence>
<dbReference type="HOGENOM" id="CLU_019647_0_0_4"/>
<evidence type="ECO:0000313" key="3">
    <source>
        <dbReference type="EMBL" id="ACA89190.1"/>
    </source>
</evidence>
<dbReference type="InterPro" id="IPR055101">
    <property type="entry name" value="AIPR_N"/>
</dbReference>
<dbReference type="Pfam" id="PF22879">
    <property type="entry name" value="AIPR_N"/>
    <property type="match status" value="1"/>
</dbReference>
<evidence type="ECO:0008006" key="5">
    <source>
        <dbReference type="Google" id="ProtNLM"/>
    </source>
</evidence>
<sequence length="589" mass="65405">MDLPEFLRETQAAVRSQMREGALYEELVFAGIVMDHMSEIGMTFEPVECHFEGKVGNANLRLSGYSVSDESDQLDLFVSLYDGVDVPTPVPDSETKTAVEQCLRFLTLCAEGKMAPKLDPSSDVRSLAETLQGIYNDLEQIRVYVITDKVAKSKSFKTRDIGGKAVRLEVMDIERLHRHWSEGKPRDEVVVDFNEVSGAPLPCVFVPGENDDYDYALTAIPGEALRLLYEKFGARLLEANVRSFLSVKGKGINAGIQTTLRSAPERFMAYNNGIVIVADEMRLGRPGDGSAGIAWLKGLQIVNGGQTTASMYFTKKKFPEVNLAPVRVPAKIIVMRVQDAAKEEALVSDISRFANTQNAIKQSDLSANKPFHVDVEKLSLTVYCPDGVSRWFYERASGSYSTMLAREGTTPAKLRQLKDAMPPARKITKTDLAKYINAWDRRPDLVSLGSQKNFERFMAALSTPDGETTTLPDVPWYKAMIAKAIVFKATQKIVRPMFQAFQANIAAYVVAVLADRLGDRIELDRIWSRQALSPELCAQIARWAKEVSDVLHETAGGRMVSEWAKKPECRDSVLGASFTMPADDMSELL</sequence>